<organism evidence="3 4">
    <name type="scientific">Amycolatopsis carbonis</name>
    <dbReference type="NCBI Taxonomy" id="715471"/>
    <lineage>
        <taxon>Bacteria</taxon>
        <taxon>Bacillati</taxon>
        <taxon>Actinomycetota</taxon>
        <taxon>Actinomycetes</taxon>
        <taxon>Pseudonocardiales</taxon>
        <taxon>Pseudonocardiaceae</taxon>
        <taxon>Amycolatopsis</taxon>
    </lineage>
</organism>
<dbReference type="AlphaFoldDB" id="A0A9Y2IL20"/>
<accession>A0A9Y2IL20</accession>
<feature type="signal peptide" evidence="2">
    <location>
        <begin position="1"/>
        <end position="19"/>
    </location>
</feature>
<dbReference type="RefSeq" id="WP_285971819.1">
    <property type="nucleotide sequence ID" value="NZ_CP127294.1"/>
</dbReference>
<keyword evidence="4" id="KW-1185">Reference proteome</keyword>
<feature type="chain" id="PRO_5040836283" description="Lipoprotein" evidence="2">
    <location>
        <begin position="20"/>
        <end position="224"/>
    </location>
</feature>
<keyword evidence="2" id="KW-0732">Signal</keyword>
<dbReference type="PROSITE" id="PS51257">
    <property type="entry name" value="PROKAR_LIPOPROTEIN"/>
    <property type="match status" value="1"/>
</dbReference>
<dbReference type="KEGG" id="acab:QRX50_10820"/>
<evidence type="ECO:0000256" key="2">
    <source>
        <dbReference type="SAM" id="SignalP"/>
    </source>
</evidence>
<sequence length="224" mass="22533">MRSRVLAVLGVSAAVLALAGCGSEMNGTPSAASGAPAQSQSQSSAPQSSPEAPPSAQQNSSSDGSVTPQGTKLKLGDKAIVPFKSEGKTGTIGVTVKSIDKGVEADLALLDLGDKAKGMTPYYVRVTVSNESGTDFSYTSLGLMNALLPDGSEAQGVSVIGTFDKCDSGDAGKAFTTKGATYDSCVLAVAPAGTTVTGASYNEGEYSDQAPGTDYGSKPITWQS</sequence>
<feature type="region of interest" description="Disordered" evidence="1">
    <location>
        <begin position="25"/>
        <end position="71"/>
    </location>
</feature>
<reference evidence="3 4" key="1">
    <citation type="submission" date="2023-06" db="EMBL/GenBank/DDBJ databases">
        <authorList>
            <person name="Oyuntsetseg B."/>
            <person name="Kim S.B."/>
        </authorList>
    </citation>
    <scope>NUCLEOTIDE SEQUENCE [LARGE SCALE GENOMIC DNA]</scope>
    <source>
        <strain evidence="3 4">2-15</strain>
    </source>
</reference>
<name>A0A9Y2IL20_9PSEU</name>
<protein>
    <recommendedName>
        <fullName evidence="5">Lipoprotein</fullName>
    </recommendedName>
</protein>
<dbReference type="EMBL" id="CP127294">
    <property type="protein sequence ID" value="WIX81211.1"/>
    <property type="molecule type" value="Genomic_DNA"/>
</dbReference>
<evidence type="ECO:0000313" key="3">
    <source>
        <dbReference type="EMBL" id="WIX81211.1"/>
    </source>
</evidence>
<gene>
    <name evidence="3" type="ORF">QRX50_10820</name>
</gene>
<dbReference type="Proteomes" id="UP001236014">
    <property type="component" value="Chromosome"/>
</dbReference>
<proteinExistence type="predicted"/>
<feature type="compositionally biased region" description="Low complexity" evidence="1">
    <location>
        <begin position="29"/>
        <end position="62"/>
    </location>
</feature>
<evidence type="ECO:0000256" key="1">
    <source>
        <dbReference type="SAM" id="MobiDB-lite"/>
    </source>
</evidence>
<evidence type="ECO:0000313" key="4">
    <source>
        <dbReference type="Proteomes" id="UP001236014"/>
    </source>
</evidence>
<feature type="region of interest" description="Disordered" evidence="1">
    <location>
        <begin position="204"/>
        <end position="224"/>
    </location>
</feature>
<evidence type="ECO:0008006" key="5">
    <source>
        <dbReference type="Google" id="ProtNLM"/>
    </source>
</evidence>